<keyword evidence="1" id="KW-0732">Signal</keyword>
<feature type="signal peptide" evidence="1">
    <location>
        <begin position="1"/>
        <end position="21"/>
    </location>
</feature>
<dbReference type="EMBL" id="FNEG01000002">
    <property type="protein sequence ID" value="SDI63892.1"/>
    <property type="molecule type" value="Genomic_DNA"/>
</dbReference>
<organism evidence="3 5">
    <name type="scientific">Chryseobacterium jejuense</name>
    <dbReference type="NCBI Taxonomy" id="445960"/>
    <lineage>
        <taxon>Bacteria</taxon>
        <taxon>Pseudomonadati</taxon>
        <taxon>Bacteroidota</taxon>
        <taxon>Flavobacteriia</taxon>
        <taxon>Flavobacteriales</taxon>
        <taxon>Weeksellaceae</taxon>
        <taxon>Chryseobacterium group</taxon>
        <taxon>Chryseobacterium</taxon>
    </lineage>
</organism>
<proteinExistence type="predicted"/>
<dbReference type="Proteomes" id="UP000251670">
    <property type="component" value="Unassembled WGS sequence"/>
</dbReference>
<evidence type="ECO:0000313" key="4">
    <source>
        <dbReference type="Proteomes" id="UP000199426"/>
    </source>
</evidence>
<reference evidence="2 4" key="1">
    <citation type="submission" date="2016-10" db="EMBL/GenBank/DDBJ databases">
        <authorList>
            <person name="Varghese N."/>
            <person name="Submissions S."/>
        </authorList>
    </citation>
    <scope>NUCLEOTIDE SEQUENCE [LARGE SCALE GENOMIC DNA]</scope>
    <source>
        <strain evidence="2 4">DSM 19299</strain>
    </source>
</reference>
<accession>A0A2X2ZA06</accession>
<dbReference type="EMBL" id="UAWB01000014">
    <property type="protein sequence ID" value="SQB47300.1"/>
    <property type="molecule type" value="Genomic_DNA"/>
</dbReference>
<evidence type="ECO:0000313" key="5">
    <source>
        <dbReference type="Proteomes" id="UP000251670"/>
    </source>
</evidence>
<feature type="chain" id="PRO_5016566902" description="Collagen-like protein" evidence="1">
    <location>
        <begin position="22"/>
        <end position="849"/>
    </location>
</feature>
<reference evidence="3 5" key="2">
    <citation type="submission" date="2018-06" db="EMBL/GenBank/DDBJ databases">
        <authorList>
            <consortium name="Pathogen Informatics"/>
            <person name="Doyle S."/>
        </authorList>
    </citation>
    <scope>NUCLEOTIDE SEQUENCE [LARGE SCALE GENOMIC DNA]</scope>
    <source>
        <strain evidence="3 5">NCTC13492</strain>
    </source>
</reference>
<dbReference type="Proteomes" id="UP000199426">
    <property type="component" value="Unassembled WGS sequence"/>
</dbReference>
<evidence type="ECO:0000313" key="2">
    <source>
        <dbReference type="EMBL" id="SDI63892.1"/>
    </source>
</evidence>
<gene>
    <name evidence="3" type="ORF">NCTC13492_04379</name>
    <name evidence="2" type="ORF">SAMN05421542_1569</name>
</gene>
<keyword evidence="4" id="KW-1185">Reference proteome</keyword>
<dbReference type="AlphaFoldDB" id="A0A2X2ZA06"/>
<protein>
    <recommendedName>
        <fullName evidence="6">Collagen-like protein</fullName>
    </recommendedName>
</protein>
<dbReference type="RefSeq" id="WP_089735192.1">
    <property type="nucleotide sequence ID" value="NZ_FNEG01000002.1"/>
</dbReference>
<sequence>MKKILLTFWILCGLFMGLSQAPEKMSYQAVVRNGSGQLLINQGIAIKVSLLQGSPAGTLAYSERLTGNTNANGLITMEIGTGTVLSGVFSSIDWTLGNYYLKTETDPSGGTNYTIAGTSQLLSVPYAMYAKSAGGGGGSFTIPYANIVNNPSTLFSLTNDGDGTSLEGVNNTTTSSIAAMRGIVSNTAPGGFSSAVRGINNGTGGLGIGVWGSQAGSGWGVYGVTPNGLGVYGNSSANGTGVYANSNTGTGLTATSNSGIPASISIFNNANNNSALSVSTVGNGTVVNVTTSGNGTGVSSSTGSGFAIHGSTSSQSSAGIVGDNTGAGEAVVGRTTSDIAAAVVGRNDGGGYGVRGFVATNTAGTGIGVYGQVGLNNSTGRAGRFENFNQTNTEANTFEVLSNGNGNIPDNTKGNAASFLLDNNNSVGAAVRGEVNTIFGNFGAAAVFGVSSGTGGRAGLFYASNPSGNGASLIALTDGNGNAITANAGKDGNGVETNIDGAGNALYAWVPSFATGRAGRFEIFNENNTSDVVTVKTIGNGIAGNFKVDRTTGTSAAVKGEVNSQFANFGTAGIYGVSSGTGGYAGLFYASNATGNGPSLLALTDGNGNGITANAGGSGDGIEASCDGNGNAISGFIPNFGTGKAGRFANFNNSNGQPVVHVTTTGTGSTLLVNHQGPSGNIAVYQSASVNVARINKSGMGFFNGGTQNSGADVAEAFDVEGTISEYEAGDILVISTNSDRTVEKSSVPYSPLVAGVYATKPGVLLTEEHIDTDISNKVPMGVIGVIPTKVCIENGKIKRGDLLVTSSQAGIAMKANPKKVKIGQVIGKALQDYDQKGVGKIQVLVNIK</sequence>
<dbReference type="OrthoDB" id="9765957at2"/>
<evidence type="ECO:0000313" key="3">
    <source>
        <dbReference type="EMBL" id="SQB47300.1"/>
    </source>
</evidence>
<name>A0A2X2ZA06_CHRJE</name>
<dbReference type="STRING" id="445960.SAMN05421542_1569"/>
<evidence type="ECO:0000256" key="1">
    <source>
        <dbReference type="SAM" id="SignalP"/>
    </source>
</evidence>
<evidence type="ECO:0008006" key="6">
    <source>
        <dbReference type="Google" id="ProtNLM"/>
    </source>
</evidence>